<dbReference type="GO" id="GO:0043571">
    <property type="term" value="P:maintenance of CRISPR repeat elements"/>
    <property type="evidence" value="ECO:0007669"/>
    <property type="project" value="InterPro"/>
</dbReference>
<accession>A0A0A2YRH1</accession>
<evidence type="ECO:0000313" key="2">
    <source>
        <dbReference type="Proteomes" id="UP000254232"/>
    </source>
</evidence>
<dbReference type="EMBL" id="UGGZ01000001">
    <property type="protein sequence ID" value="STO37923.1"/>
    <property type="molecule type" value="Genomic_DNA"/>
</dbReference>
<dbReference type="InterPro" id="IPR042564">
    <property type="entry name" value="CRISPR-Cas6/Csy4_sf"/>
</dbReference>
<organism evidence="1 2">
    <name type="scientific">Gallibacterium anatis</name>
    <dbReference type="NCBI Taxonomy" id="750"/>
    <lineage>
        <taxon>Bacteria</taxon>
        <taxon>Pseudomonadati</taxon>
        <taxon>Pseudomonadota</taxon>
        <taxon>Gammaproteobacteria</taxon>
        <taxon>Pasteurellales</taxon>
        <taxon>Pasteurellaceae</taxon>
        <taxon>Gallibacterium</taxon>
    </lineage>
</organism>
<dbReference type="Gene3D" id="3.30.70.2540">
    <property type="entry name" value="CRISPR-associated endoribonuclease Cas6/Csy4"/>
    <property type="match status" value="1"/>
</dbReference>
<proteinExistence type="predicted"/>
<dbReference type="GeneID" id="77264713"/>
<gene>
    <name evidence="1" type="ORF">NCTC11413_01045</name>
</gene>
<name>A0A0A2YRH1_9PAST</name>
<dbReference type="InterPro" id="IPR013396">
    <property type="entry name" value="CRISPR-assoc_prot_Csy4"/>
</dbReference>
<reference evidence="1 2" key="1">
    <citation type="submission" date="2018-06" db="EMBL/GenBank/DDBJ databases">
        <authorList>
            <consortium name="Pathogen Informatics"/>
            <person name="Doyle S."/>
        </authorList>
    </citation>
    <scope>NUCLEOTIDE SEQUENCE [LARGE SCALE GENOMIC DNA]</scope>
    <source>
        <strain evidence="1 2">NCTC11413</strain>
    </source>
</reference>
<dbReference type="RefSeq" id="WP_018347335.1">
    <property type="nucleotide sequence ID" value="NZ_CP114281.1"/>
</dbReference>
<dbReference type="GO" id="GO:0004519">
    <property type="term" value="F:endonuclease activity"/>
    <property type="evidence" value="ECO:0007669"/>
    <property type="project" value="InterPro"/>
</dbReference>
<dbReference type="NCBIfam" id="TIGR02563">
    <property type="entry name" value="cas_Csy4"/>
    <property type="match status" value="1"/>
</dbReference>
<dbReference type="AlphaFoldDB" id="A0A0A2YRH1"/>
<protein>
    <submittedName>
        <fullName evidence="1">CRISPR-associated protein Cas6/Csy4, subtype I-F/YPEST</fullName>
    </submittedName>
</protein>
<dbReference type="Pfam" id="PF09618">
    <property type="entry name" value="Cas_Csy4"/>
    <property type="match status" value="1"/>
</dbReference>
<dbReference type="Proteomes" id="UP000254232">
    <property type="component" value="Unassembled WGS sequence"/>
</dbReference>
<sequence length="189" mass="21778">MNKLTHYIEIEAIPQIEIAYSEVMSFAMQTLHKVLPSFEGRIGLGFPQYQRNYGLGRKIRIFGSEDDLTLLLLKIDALKNYFIINEIAPIPEKTTAVRYQRIQHKGKSALRRAEKRMKHRKEFSAEILEKMEAKQAQIKRYPHVFLKSSSTHQAKMLLEIRQIICSKPNEGQFTGYGLSQAASATVPHF</sequence>
<evidence type="ECO:0000313" key="1">
    <source>
        <dbReference type="EMBL" id="STO37923.1"/>
    </source>
</evidence>